<dbReference type="Proteomes" id="UP000718281">
    <property type="component" value="Unassembled WGS sequence"/>
</dbReference>
<dbReference type="InterPro" id="IPR008928">
    <property type="entry name" value="6-hairpin_glycosidase_sf"/>
</dbReference>
<evidence type="ECO:0000313" key="1">
    <source>
        <dbReference type="EMBL" id="MBK6300127.1"/>
    </source>
</evidence>
<gene>
    <name evidence="1" type="ORF">IPF40_03435</name>
</gene>
<comment type="caution">
    <text evidence="1">The sequence shown here is derived from an EMBL/GenBank/DDBJ whole genome shotgun (WGS) entry which is preliminary data.</text>
</comment>
<accession>A0A934X339</accession>
<organism evidence="1 2">
    <name type="scientific">Candidatus Phosphoribacter hodrii</name>
    <dbReference type="NCBI Taxonomy" id="2953743"/>
    <lineage>
        <taxon>Bacteria</taxon>
        <taxon>Bacillati</taxon>
        <taxon>Actinomycetota</taxon>
        <taxon>Actinomycetes</taxon>
        <taxon>Micrococcales</taxon>
        <taxon>Dermatophilaceae</taxon>
        <taxon>Candidatus Phosphoribacter</taxon>
    </lineage>
</organism>
<name>A0A934X339_9MICO</name>
<evidence type="ECO:0000313" key="2">
    <source>
        <dbReference type="Proteomes" id="UP000718281"/>
    </source>
</evidence>
<keyword evidence="1" id="KW-0378">Hydrolase</keyword>
<dbReference type="GO" id="GO:0005975">
    <property type="term" value="P:carbohydrate metabolic process"/>
    <property type="evidence" value="ECO:0007669"/>
    <property type="project" value="InterPro"/>
</dbReference>
<dbReference type="GO" id="GO:0016787">
    <property type="term" value="F:hydrolase activity"/>
    <property type="evidence" value="ECO:0007669"/>
    <property type="project" value="UniProtKB-KW"/>
</dbReference>
<dbReference type="Gene3D" id="1.50.10.20">
    <property type="match status" value="1"/>
</dbReference>
<dbReference type="AlphaFoldDB" id="A0A934X339"/>
<dbReference type="SUPFAM" id="SSF48208">
    <property type="entry name" value="Six-hairpin glycosidases"/>
    <property type="match status" value="1"/>
</dbReference>
<protein>
    <submittedName>
        <fullName evidence="1">Glycosyl hydrolase</fullName>
    </submittedName>
</protein>
<dbReference type="Pfam" id="PF03663">
    <property type="entry name" value="Glyco_hydro_76"/>
    <property type="match status" value="1"/>
</dbReference>
<dbReference type="InterPro" id="IPR053169">
    <property type="entry name" value="MUG_Protein"/>
</dbReference>
<reference evidence="1 2" key="1">
    <citation type="submission" date="2020-10" db="EMBL/GenBank/DDBJ databases">
        <title>Connecting structure to function with the recovery of over 1000 high-quality activated sludge metagenome-assembled genomes encoding full-length rRNA genes using long-read sequencing.</title>
        <authorList>
            <person name="Singleton C.M."/>
            <person name="Petriglieri F."/>
            <person name="Kristensen J.M."/>
            <person name="Kirkegaard R.H."/>
            <person name="Michaelsen T.Y."/>
            <person name="Andersen M.H."/>
            <person name="Karst S.M."/>
            <person name="Dueholm M.S."/>
            <person name="Nielsen P.H."/>
            <person name="Albertsen M."/>
        </authorList>
    </citation>
    <scope>NUCLEOTIDE SEQUENCE [LARGE SCALE GENOMIC DNA]</scope>
    <source>
        <strain evidence="1">AalE_18-Q3-R2-46_BAT3C.188</strain>
    </source>
</reference>
<proteinExistence type="predicted"/>
<dbReference type="PANTHER" id="PTHR47791:SF3">
    <property type="entry name" value="MEIOTICALLY UP-REGULATED GENE 191 PROTEIN"/>
    <property type="match status" value="1"/>
</dbReference>
<dbReference type="EMBL" id="JADIXZ010000003">
    <property type="protein sequence ID" value="MBK6300127.1"/>
    <property type="molecule type" value="Genomic_DNA"/>
</dbReference>
<dbReference type="InterPro" id="IPR005198">
    <property type="entry name" value="Glyco_hydro_76"/>
</dbReference>
<dbReference type="PANTHER" id="PTHR47791">
    <property type="entry name" value="MEIOTICALLY UP-REGULATED GENE 191 PROTEIN"/>
    <property type="match status" value="1"/>
</dbReference>
<sequence>MLGVPGTFLPLVTSPGPRRWRGPWHYWWLAHYLDCLVDQALREHAAGDLAGARATTATARRLLRTIRIRNVAIFTNHYYDDMAWLLLAVHRLDRLTARLSPGTSSALTHSAGRALRAAVTRGHTDDLDGGLFWNDHHDFKNVAATGPAALFFARIGDRARARSLLDWLHDHLRDPATGLFVDGLRIAPDGTTTLVPDVFTYNQGTVLAALVTLGDATSLDRAETLVSAIAAHLTTDPDQRVLRTHGDGDGGLFTGILARYLALAAHSPALADGARQVARELVRGTAEAFWSGRQLRSAPTTSGMPSAPATALPSVAVFSPDPTVSAEQTQPRGIPLELSTQLQAWMTLEAAATLATA</sequence>